<dbReference type="Proteomes" id="UP000232122">
    <property type="component" value="Unassembled WGS sequence"/>
</dbReference>
<reference evidence="3" key="1">
    <citation type="submission" date="2017-07" db="EMBL/GenBank/DDBJ databases">
        <title>Leptospira spp. isolated from tropical soils.</title>
        <authorList>
            <person name="Thibeaux R."/>
            <person name="Iraola G."/>
            <person name="Ferres I."/>
            <person name="Bierque E."/>
            <person name="Girault D."/>
            <person name="Soupe-Gilbert M.-E."/>
            <person name="Picardeau M."/>
            <person name="Goarant C."/>
        </authorList>
    </citation>
    <scope>NUCLEOTIDE SEQUENCE [LARGE SCALE GENOMIC DNA]</scope>
    <source>
        <strain evidence="3">ATI7-C-A5</strain>
    </source>
</reference>
<keyword evidence="1" id="KW-0732">Signal</keyword>
<comment type="caution">
    <text evidence="3">The sequence shown here is derived from an EMBL/GenBank/DDBJ whole genome shotgun (WGS) entry which is preliminary data.</text>
</comment>
<dbReference type="EMBL" id="NPEF01000011">
    <property type="protein sequence ID" value="PJZ94543.1"/>
    <property type="molecule type" value="Genomic_DNA"/>
</dbReference>
<name>A0A2N0BPB3_9LEPT</name>
<dbReference type="EMBL" id="NPEF02000014">
    <property type="protein sequence ID" value="MDV6236504.1"/>
    <property type="molecule type" value="Genomic_DNA"/>
</dbReference>
<keyword evidence="4" id="KW-1185">Reference proteome</keyword>
<dbReference type="OrthoDB" id="328486at2"/>
<protein>
    <submittedName>
        <fullName evidence="3">TRL-like family protein</fullName>
    </submittedName>
</protein>
<feature type="chain" id="PRO_5044577301" evidence="1">
    <location>
        <begin position="22"/>
        <end position="146"/>
    </location>
</feature>
<feature type="signal peptide" evidence="1">
    <location>
        <begin position="1"/>
        <end position="21"/>
    </location>
</feature>
<evidence type="ECO:0000256" key="1">
    <source>
        <dbReference type="SAM" id="SignalP"/>
    </source>
</evidence>
<sequence length="146" mass="15082">MKLKSLLAICFVAIWAVQCTGANLLHTNWGLTPNTNPTKDYANLNYVLVKGGAIVHSGTIPGPVGHNAESSSTGSACSRNILGLVAFGDSSIEAAKAQGKIAKVANVDFEQFAVLGVVYHSFCTVVTGSAATETKTDAKSAAGKKK</sequence>
<reference evidence="2" key="3">
    <citation type="submission" date="2023-10" db="EMBL/GenBank/DDBJ databases">
        <authorList>
            <person name="Picardeau M."/>
            <person name="Thibeaux R."/>
        </authorList>
    </citation>
    <scope>NUCLEOTIDE SEQUENCE</scope>
    <source>
        <strain evidence="2">ATI7-C-A5</strain>
    </source>
</reference>
<evidence type="ECO:0000313" key="2">
    <source>
        <dbReference type="EMBL" id="MDV6236504.1"/>
    </source>
</evidence>
<dbReference type="InterPro" id="IPR025113">
    <property type="entry name" value="TRL-like"/>
</dbReference>
<accession>A0A2N0BPB3</accession>
<evidence type="ECO:0000313" key="4">
    <source>
        <dbReference type="Proteomes" id="UP000232122"/>
    </source>
</evidence>
<dbReference type="Pfam" id="PF13146">
    <property type="entry name" value="TRL"/>
    <property type="match status" value="1"/>
</dbReference>
<gene>
    <name evidence="2" type="ORF">CH379_012790</name>
    <name evidence="3" type="ORF">CH379_01985</name>
</gene>
<accession>A0A2N0BDC6</accession>
<proteinExistence type="predicted"/>
<dbReference type="AlphaFoldDB" id="A0A2N0BPB3"/>
<dbReference type="RefSeq" id="WP_100745805.1">
    <property type="nucleotide sequence ID" value="NZ_NPEF02000014.1"/>
</dbReference>
<organism evidence="3">
    <name type="scientific">Leptospira ellisii</name>
    <dbReference type="NCBI Taxonomy" id="2023197"/>
    <lineage>
        <taxon>Bacteria</taxon>
        <taxon>Pseudomonadati</taxon>
        <taxon>Spirochaetota</taxon>
        <taxon>Spirochaetia</taxon>
        <taxon>Leptospirales</taxon>
        <taxon>Leptospiraceae</taxon>
        <taxon>Leptospira</taxon>
    </lineage>
</organism>
<evidence type="ECO:0000313" key="3">
    <source>
        <dbReference type="EMBL" id="PJZ94543.1"/>
    </source>
</evidence>
<reference evidence="2 4" key="2">
    <citation type="journal article" date="2018" name="Microb. Genom.">
        <title>Deciphering the unexplored Leptospira diversity from soils uncovers genomic evolution to virulence.</title>
        <authorList>
            <person name="Thibeaux R."/>
            <person name="Iraola G."/>
            <person name="Ferres I."/>
            <person name="Bierque E."/>
            <person name="Girault D."/>
            <person name="Soupe-Gilbert M.E."/>
            <person name="Picardeau M."/>
            <person name="Goarant C."/>
        </authorList>
    </citation>
    <scope>NUCLEOTIDE SEQUENCE [LARGE SCALE GENOMIC DNA]</scope>
    <source>
        <strain evidence="2 4">ATI7-C-A5</strain>
    </source>
</reference>